<dbReference type="AlphaFoldDB" id="A0A4R0XMF9"/>
<dbReference type="InterPro" id="IPR016156">
    <property type="entry name" value="FAD/NAD-linked_Rdtase_dimer_sf"/>
</dbReference>
<feature type="domain" description="FAD/NAD(P)-binding" evidence="8">
    <location>
        <begin position="1"/>
        <end position="309"/>
    </location>
</feature>
<evidence type="ECO:0000313" key="10">
    <source>
        <dbReference type="Proteomes" id="UP000294192"/>
    </source>
</evidence>
<dbReference type="RefSeq" id="WP_131598368.1">
    <property type="nucleotide sequence ID" value="NZ_PSZO01000002.1"/>
</dbReference>
<evidence type="ECO:0000259" key="8">
    <source>
        <dbReference type="Pfam" id="PF07992"/>
    </source>
</evidence>
<gene>
    <name evidence="9" type="ORF">C4B24_00705</name>
</gene>
<keyword evidence="3" id="KW-0285">Flavoprotein</keyword>
<organism evidence="9 10">
    <name type="scientific">Mycoplasma marinum</name>
    <dbReference type="NCBI Taxonomy" id="1937190"/>
    <lineage>
        <taxon>Bacteria</taxon>
        <taxon>Bacillati</taxon>
        <taxon>Mycoplasmatota</taxon>
        <taxon>Mollicutes</taxon>
        <taxon>Mycoplasmataceae</taxon>
        <taxon>Mycoplasma</taxon>
    </lineage>
</organism>
<dbReference type="Pfam" id="PF07992">
    <property type="entry name" value="Pyr_redox_2"/>
    <property type="match status" value="1"/>
</dbReference>
<dbReference type="Proteomes" id="UP000294192">
    <property type="component" value="Unassembled WGS sequence"/>
</dbReference>
<dbReference type="Gene3D" id="3.50.50.60">
    <property type="entry name" value="FAD/NAD(P)-binding domain"/>
    <property type="match status" value="2"/>
</dbReference>
<dbReference type="InterPro" id="IPR004099">
    <property type="entry name" value="Pyr_nucl-diS_OxRdtase_dimer"/>
</dbReference>
<evidence type="ECO:0000256" key="3">
    <source>
        <dbReference type="ARBA" id="ARBA00022630"/>
    </source>
</evidence>
<feature type="domain" description="Pyridine nucleotide-disulphide oxidoreductase dimerisation" evidence="7">
    <location>
        <begin position="339"/>
        <end position="432"/>
    </location>
</feature>
<reference evidence="9 10" key="1">
    <citation type="submission" date="2018-02" db="EMBL/GenBank/DDBJ databases">
        <title>Mycoplasma marinum and Mycoplasma todarodis sp. nov., moderately halophilic and psychrotolerant mycoplasmas isolated from cephalopods.</title>
        <authorList>
            <person name="Viver T."/>
        </authorList>
    </citation>
    <scope>NUCLEOTIDE SEQUENCE [LARGE SCALE GENOMIC DNA]</scope>
    <source>
        <strain evidence="9 10">PE</strain>
    </source>
</reference>
<comment type="similarity">
    <text evidence="2">Belongs to the class-III pyridine nucleotide-disulfide oxidoreductase family.</text>
</comment>
<dbReference type="SUPFAM" id="SSF55424">
    <property type="entry name" value="FAD/NAD-linked reductases, dimerisation (C-terminal) domain"/>
    <property type="match status" value="1"/>
</dbReference>
<evidence type="ECO:0000256" key="1">
    <source>
        <dbReference type="ARBA" id="ARBA00001974"/>
    </source>
</evidence>
<protein>
    <submittedName>
        <fullName evidence="9">NADH oxidase</fullName>
    </submittedName>
</protein>
<dbReference type="PANTHER" id="PTHR43429">
    <property type="entry name" value="PYRIDINE NUCLEOTIDE-DISULFIDE OXIDOREDUCTASE DOMAIN-CONTAINING"/>
    <property type="match status" value="1"/>
</dbReference>
<evidence type="ECO:0000256" key="4">
    <source>
        <dbReference type="ARBA" id="ARBA00022827"/>
    </source>
</evidence>
<dbReference type="EMBL" id="PSZO01000002">
    <property type="protein sequence ID" value="TCG11902.1"/>
    <property type="molecule type" value="Genomic_DNA"/>
</dbReference>
<evidence type="ECO:0000256" key="5">
    <source>
        <dbReference type="ARBA" id="ARBA00023002"/>
    </source>
</evidence>
<comment type="cofactor">
    <cofactor evidence="1">
        <name>FAD</name>
        <dbReference type="ChEBI" id="CHEBI:57692"/>
    </cofactor>
</comment>
<evidence type="ECO:0000256" key="6">
    <source>
        <dbReference type="ARBA" id="ARBA00023284"/>
    </source>
</evidence>
<dbReference type="GO" id="GO:0016491">
    <property type="term" value="F:oxidoreductase activity"/>
    <property type="evidence" value="ECO:0007669"/>
    <property type="project" value="UniProtKB-KW"/>
</dbReference>
<keyword evidence="5" id="KW-0560">Oxidoreductase</keyword>
<dbReference type="InterPro" id="IPR023753">
    <property type="entry name" value="FAD/NAD-binding_dom"/>
</dbReference>
<keyword evidence="10" id="KW-1185">Reference proteome</keyword>
<sequence length="450" mass="50323">MKIVVLGANHAGTSFIRTLAVKTQEHEIIAYDKNSNISFLGCGIALWVSDEFKDPKGLFYSSPEELTSMGVTVKMEHEIIEVNTEKKQVKVKNLKTGEEFYDTYDKLVYSGGTWPIVPPFKGINLNNIYISKLFQHAQKIKELAKDKNIKNVVVIGAGYIGIELVEAFNKAGKNVTLVDMQGRVISRYFDEEFTSKMEERMTKDGIKIQMNEKVKEFIGDGKGNVAKVVTDKGEYDADMVILSIGFRAQTKMLENQIDLDEKNKTVLVNEFMQTSDKDVYALGDSVSLMHNSLDRPMHVALATNAVKTGLVAAHHVLGTNLPFPGVQGTNGINVFGCVFASTGISAETAKAMNVDFKETYWEDKDRPEWMHNAEDVQIKIVFDPKSLRILGAQIGSFGNANHTEAIFMLSLAISKKMTLLDIALMDFYFLPHYNKPFNYILQSVLNGLEK</sequence>
<dbReference type="OrthoDB" id="9792592at2"/>
<dbReference type="PRINTS" id="PR00411">
    <property type="entry name" value="PNDRDTASEI"/>
</dbReference>
<dbReference type="InterPro" id="IPR050260">
    <property type="entry name" value="FAD-bd_OxRdtase"/>
</dbReference>
<dbReference type="SUPFAM" id="SSF51905">
    <property type="entry name" value="FAD/NAD(P)-binding domain"/>
    <property type="match status" value="1"/>
</dbReference>
<evidence type="ECO:0000313" key="9">
    <source>
        <dbReference type="EMBL" id="TCG11902.1"/>
    </source>
</evidence>
<evidence type="ECO:0000256" key="2">
    <source>
        <dbReference type="ARBA" id="ARBA00009130"/>
    </source>
</evidence>
<comment type="caution">
    <text evidence="9">The sequence shown here is derived from an EMBL/GenBank/DDBJ whole genome shotgun (WGS) entry which is preliminary data.</text>
</comment>
<accession>A0A4R0XMF9</accession>
<proteinExistence type="inferred from homology"/>
<keyword evidence="6" id="KW-0676">Redox-active center</keyword>
<dbReference type="Pfam" id="PF02852">
    <property type="entry name" value="Pyr_redox_dim"/>
    <property type="match status" value="1"/>
</dbReference>
<dbReference type="PANTHER" id="PTHR43429:SF1">
    <property type="entry name" value="NAD(P)H SULFUR OXIDOREDUCTASE (COA-DEPENDENT)"/>
    <property type="match status" value="1"/>
</dbReference>
<dbReference type="InterPro" id="IPR036188">
    <property type="entry name" value="FAD/NAD-bd_sf"/>
</dbReference>
<dbReference type="PRINTS" id="PR00368">
    <property type="entry name" value="FADPNR"/>
</dbReference>
<name>A0A4R0XMF9_9MOLU</name>
<evidence type="ECO:0000259" key="7">
    <source>
        <dbReference type="Pfam" id="PF02852"/>
    </source>
</evidence>
<keyword evidence="4" id="KW-0274">FAD</keyword>